<evidence type="ECO:0000313" key="2">
    <source>
        <dbReference type="EMBL" id="TXG49714.1"/>
    </source>
</evidence>
<dbReference type="InterPro" id="IPR032675">
    <property type="entry name" value="LRR_dom_sf"/>
</dbReference>
<feature type="domain" description="F-box" evidence="1">
    <location>
        <begin position="494"/>
        <end position="530"/>
    </location>
</feature>
<dbReference type="Pfam" id="PF00646">
    <property type="entry name" value="F-box"/>
    <property type="match status" value="5"/>
</dbReference>
<name>A0A5C7GY87_9ROSI</name>
<dbReference type="InterPro" id="IPR036047">
    <property type="entry name" value="F-box-like_dom_sf"/>
</dbReference>
<comment type="caution">
    <text evidence="2">The sequence shown here is derived from an EMBL/GenBank/DDBJ whole genome shotgun (WGS) entry which is preliminary data.</text>
</comment>
<gene>
    <name evidence="2" type="ORF">EZV62_025589</name>
</gene>
<dbReference type="InterPro" id="IPR001810">
    <property type="entry name" value="F-box_dom"/>
</dbReference>
<proteinExistence type="predicted"/>
<dbReference type="SUPFAM" id="SSF81383">
    <property type="entry name" value="F-box domain"/>
    <property type="match status" value="5"/>
</dbReference>
<reference evidence="3" key="1">
    <citation type="journal article" date="2019" name="Gigascience">
        <title>De novo genome assembly of the endangered Acer yangbiense, a plant species with extremely small populations endemic to Yunnan Province, China.</title>
        <authorList>
            <person name="Yang J."/>
            <person name="Wariss H.M."/>
            <person name="Tao L."/>
            <person name="Zhang R."/>
            <person name="Yun Q."/>
            <person name="Hollingsworth P."/>
            <person name="Dao Z."/>
            <person name="Luo G."/>
            <person name="Guo H."/>
            <person name="Ma Y."/>
            <person name="Sun W."/>
        </authorList>
    </citation>
    <scope>NUCLEOTIDE SEQUENCE [LARGE SCALE GENOMIC DNA]</scope>
    <source>
        <strain evidence="3">cv. Malutang</strain>
    </source>
</reference>
<dbReference type="EMBL" id="VAHF01000012">
    <property type="protein sequence ID" value="TXG49714.1"/>
    <property type="molecule type" value="Genomic_DNA"/>
</dbReference>
<feature type="domain" description="F-box" evidence="1">
    <location>
        <begin position="930"/>
        <end position="984"/>
    </location>
</feature>
<evidence type="ECO:0000313" key="3">
    <source>
        <dbReference type="Proteomes" id="UP000323000"/>
    </source>
</evidence>
<dbReference type="PROSITE" id="PS50181">
    <property type="entry name" value="FBOX"/>
    <property type="match status" value="2"/>
</dbReference>
<dbReference type="Proteomes" id="UP000323000">
    <property type="component" value="Chromosome 12"/>
</dbReference>
<dbReference type="PANTHER" id="PTHR34145">
    <property type="entry name" value="OS02G0105600 PROTEIN"/>
    <property type="match status" value="1"/>
</dbReference>
<keyword evidence="3" id="KW-1185">Reference proteome</keyword>
<dbReference type="PANTHER" id="PTHR34145:SF53">
    <property type="entry name" value="LEUCINE-RICH REPEAT DOMAIN SUPERFAMILY"/>
    <property type="match status" value="1"/>
</dbReference>
<dbReference type="Gene3D" id="3.80.10.10">
    <property type="entry name" value="Ribonuclease Inhibitor"/>
    <property type="match status" value="1"/>
</dbReference>
<sequence>MGKNHRKKKKTQDKKLDRTCNTRNTKNLIAEANTKEDLVSQLPDDILCCIISLLPYKSAAKTSFLSTRWRDLWKTNLVRNGTIEDAFIAISFFLIDFNDLYRPRNIWGIQFNFHKGNVLLASVSPNRKLHLDFSTAKQEFPRQFGWQLDLNCQRIIYQPPPSSFLIKTLHLVSISYHTNEAVSNLVSNFHFLESLTIAKCNGLRSLRIVGSPKLGNLTVFDCPTLKSLHIKASRLYSFRYRGVLPWFSFEYEYDELMNLEDAMLDFRKETDFPMDEELYNSDALIYFLKLCPSLEILSVTIDPKSYRVSSMSTTFFPEVTRDMRLKHLKVVKLDGFRSQEDEISLAVKLKEVFSAEPRMVATTTTSNGKSLRSLVKVSELEEEEGSLCYKFVEEKRSNMSQMDPTCDNCSTEGGSWFQPDDISFLPDVCFSNQLRVIKLENFTNQRDEIALADRLCKVVPGELVFILQSKHLKKTAAEHQENERNLIAEVNTKEDLISQLPDDILHCVISLLPYKSAVKTSILSTRWKNLWRTNLVRMGTIEGAFIAISSFLIDFNDLHRSPNIWGIQFNFHKGNVLLASVSPKRKLHLDFSTAKQEFPRQFGWQLDLNCQTFIYLPPPSTFFIKTLHLVSVSYHTNEAVSSLVSNFHFLESLIIAKCNGLRSLQIVGSPMLGNLTVFDCPQLKSLHIKASWLHTFRYRGVLPWFSFEFRELSLADAMFDFRKGPGYRFTNHDFNVFLRVIGYAKRLTLCRWTFEKMIYPWRYLWYSFIAVKELWWIDYLNDEELYNSDTLIYFLKFCPALEILSVTIDPKSYQVLSTGTFFKEIDRDTRLKHLKVVKLDGFRSQEDEISLTKKLKEVYSAEPKIVATTTTSNGKSLRSLVKVSELEEEEGLIQFSSRADGDFCSIMALVQHVIEEDVANAVSAEANTEEDLISRLPDDILRCIISLLPFKSAAKTSFLSTRWRDLWKTNLVRNGTIEDAFIAISFFLIDFNDLYRPQNIWGIQFNFHKGNVLLASVSPNRKLHLDFSTAKQEFPRQFGWQLDLNCQRIIYQPPPSTFFIKTLHLVSISYHTNEAVSNLVSNFHFLESLTIAKCNGLCSLRIVGSPKPGNLTVFDCPQLKSLHIKASRLYSFRYRGVLPWFSFEYELMNLEDAMLDFRKGPGYRFVNRDFDLILHSIGSAKNLTLCRWTFEKLDIPWLRQDPFYYDWHHNFLSVKELWWIDYLKDEELYNSDALIHFLKFCPSLEILSVTIDPKSYRVSSTSTTFFPGVIWDVRLKHLKVVKLDGFRSQEDEISLAVKLKEVFSAEPRIVATTSNGKFLRSLVKVLELKEEEGSLCYKFVEGIDSVMEEKAEDMITDGHFCSMMALVQHVTEEDVTNAVPENKLDPTCNTSNTKNLIAEANTKENTKEDLISRLPDDILCCIISLLPFKSAVKTSFLSTRWKNIWKTNLVRNGTIEDAVITISSFLIDFNDLHRSRNIWGIQFNFQKGNFLLASVSPNRNLHLDFSTEKQEFPRQFGWQLDLNFQRFYRPPPPTFIIKTLHLVSVSYHTNESVFSLVSNFRFLKSLIIAKCNGLNSLQIVASPKLVNLTVFDCPQLKSLHIRASRLNSFRYRGQLPSFSFDHELFLADAMFDFRKGPGYRSANSDFDLILCRIKSVKNLTLCRWNFEKQIFPSLHLDPFCFLLDYKFHKLKELWWIDYLKDEELYNSDALIYFLKFCPSLEILSVTIDLKSYQVLSTGTFFAENTRLKHLKVVKLDGFRSKEDEISLAEKLKEVFSVEPKIVATTTTSNGKSLRSLVKVSELEEEEDNFPVEPMKTSLESMMALVQHGTELELNHQNITHQQPTLCAFFVKTLNLISVNFLSNEAVSSIVSGFRFLENLKLTDCNGLKSLCINSNTKLQHLTILEYLELKSLHISTRNLRTFRYQGLLPQSFVSNMGKKNKKKKKNQDNKLDPACNTRNTKNLIAEVNTNTKEDLVSQLPDDILCCIISLLPFKSAVKTSFLSTRWKNLWKTNLVRMGTIEGAVIAISSFLIDFNDLYRSRNIWGIQFNFHKGNVLLASVSPNGKLHLDFSTAKQEFPRQFGWQLDLNCQRFIYLPPPSTFIIKTIHLVSVSYHNNEVVSSLVSNFHFLESLIIVKCNGLRSLRIVGSPKLGNLTVFDCPQLKSLLIKASKLHTFRYRGVLPWFSFEFRELSLADAMFDFRKGPGYRFVNHDFNVFQHGIRSAKNLTLCRWTFEKLIYPSLPQDRFYFLSYYNFLTVKELWWIDCLNDEELYNSDTLIYFLKFCPSLEILSVTIDPKSYQVLGTGTFFPEITRHRGLEKLRVVKLDGFRSQEEEISLAEKLKEVFSVEPKIVATASNGNSLRRLVKVSELEEEEGSF</sequence>
<evidence type="ECO:0000259" key="1">
    <source>
        <dbReference type="PROSITE" id="PS50181"/>
    </source>
</evidence>
<protein>
    <recommendedName>
        <fullName evidence="1">F-box domain-containing protein</fullName>
    </recommendedName>
</protein>
<dbReference type="OrthoDB" id="976179at2759"/>
<accession>A0A5C7GY87</accession>
<dbReference type="Pfam" id="PF23622">
    <property type="entry name" value="LRR_At1g61320_AtMIF1"/>
    <property type="match status" value="5"/>
</dbReference>
<dbReference type="Gene3D" id="1.20.1280.50">
    <property type="match status" value="5"/>
</dbReference>
<organism evidence="2 3">
    <name type="scientific">Acer yangbiense</name>
    <dbReference type="NCBI Taxonomy" id="1000413"/>
    <lineage>
        <taxon>Eukaryota</taxon>
        <taxon>Viridiplantae</taxon>
        <taxon>Streptophyta</taxon>
        <taxon>Embryophyta</taxon>
        <taxon>Tracheophyta</taxon>
        <taxon>Spermatophyta</taxon>
        <taxon>Magnoliopsida</taxon>
        <taxon>eudicotyledons</taxon>
        <taxon>Gunneridae</taxon>
        <taxon>Pentapetalae</taxon>
        <taxon>rosids</taxon>
        <taxon>malvids</taxon>
        <taxon>Sapindales</taxon>
        <taxon>Sapindaceae</taxon>
        <taxon>Hippocastanoideae</taxon>
        <taxon>Acereae</taxon>
        <taxon>Acer</taxon>
    </lineage>
</organism>
<dbReference type="InterPro" id="IPR053781">
    <property type="entry name" value="F-box_AtFBL13-like"/>
</dbReference>
<dbReference type="InterPro" id="IPR053772">
    <property type="entry name" value="At1g61320/At1g61330-like"/>
</dbReference>
<dbReference type="SMART" id="SM00256">
    <property type="entry name" value="FBOX"/>
    <property type="match status" value="5"/>
</dbReference>
<dbReference type="InterPro" id="IPR055357">
    <property type="entry name" value="LRR_At1g61320_AtMIF1"/>
</dbReference>
<dbReference type="CDD" id="cd22160">
    <property type="entry name" value="F-box_AtFBL13-like"/>
    <property type="match status" value="5"/>
</dbReference>